<proteinExistence type="predicted"/>
<organism evidence="1">
    <name type="scientific">uncultured Atribacterota bacterium</name>
    <dbReference type="NCBI Taxonomy" id="263865"/>
    <lineage>
        <taxon>Bacteria</taxon>
        <taxon>Pseudomonadati</taxon>
        <taxon>Atribacterota</taxon>
        <taxon>environmental samples</taxon>
    </lineage>
</organism>
<reference evidence="1" key="1">
    <citation type="submission" date="2009-11" db="EMBL/GenBank/DDBJ databases">
        <title>Microbial diversity profiles of fluids from low-temperature petroleum reservoirs with and without exogenous water perturbation.</title>
        <authorList>
            <person name="Pham V.D."/>
            <person name="Hnatow L.L."/>
            <person name="Zhang S."/>
            <person name="Fallon R.D."/>
            <person name="DeLong E.F."/>
            <person name="Keeler S.J."/>
        </authorList>
    </citation>
    <scope>NUCLEOTIDE SEQUENCE</scope>
</reference>
<evidence type="ECO:0000313" key="1">
    <source>
        <dbReference type="EMBL" id="ADM94947.1"/>
    </source>
</evidence>
<sequence length="222" mass="25370">MNNISGNDFRNFIISPQFASKIKDIEKSINSLNGVLFSKIVLADNKEIKEIHVITKDFYSPKKISRDVESLLMAKYNISIDYRKISIAQVTEEKNHSPRLKFVDLLITSQGDHLEVLVKLENNDKQFEGKVDCVNWDKNREYIVSRATLEAITSFLKGKVFFQVEEIKKINMDEREVVLVAINLINEQGKENLIGGALIGDDPHRSLVKAILKAVNRRILVE</sequence>
<dbReference type="EMBL" id="GU180079">
    <property type="protein sequence ID" value="ADM94947.1"/>
    <property type="molecule type" value="Genomic_DNA"/>
</dbReference>
<dbReference type="AlphaFoldDB" id="G3BMI2"/>
<protein>
    <submittedName>
        <fullName evidence="1">Uncharacterized protein</fullName>
    </submittedName>
</protein>
<name>G3BMI2_9BACT</name>
<accession>G3BMI2</accession>